<evidence type="ECO:0000256" key="1">
    <source>
        <dbReference type="SAM" id="Phobius"/>
    </source>
</evidence>
<organism evidence="2 3">
    <name type="scientific">Parasponia andersonii</name>
    <name type="common">Sponia andersonii</name>
    <dbReference type="NCBI Taxonomy" id="3476"/>
    <lineage>
        <taxon>Eukaryota</taxon>
        <taxon>Viridiplantae</taxon>
        <taxon>Streptophyta</taxon>
        <taxon>Embryophyta</taxon>
        <taxon>Tracheophyta</taxon>
        <taxon>Spermatophyta</taxon>
        <taxon>Magnoliopsida</taxon>
        <taxon>eudicotyledons</taxon>
        <taxon>Gunneridae</taxon>
        <taxon>Pentapetalae</taxon>
        <taxon>rosids</taxon>
        <taxon>fabids</taxon>
        <taxon>Rosales</taxon>
        <taxon>Cannabaceae</taxon>
        <taxon>Parasponia</taxon>
    </lineage>
</organism>
<dbReference type="EMBL" id="JXTB01000616">
    <property type="protein sequence ID" value="PON35338.1"/>
    <property type="molecule type" value="Genomic_DNA"/>
</dbReference>
<accession>A0A2P5AFM3</accession>
<comment type="caution">
    <text evidence="2">The sequence shown here is derived from an EMBL/GenBank/DDBJ whole genome shotgun (WGS) entry which is preliminary data.</text>
</comment>
<dbReference type="Proteomes" id="UP000237105">
    <property type="component" value="Unassembled WGS sequence"/>
</dbReference>
<feature type="transmembrane region" description="Helical" evidence="1">
    <location>
        <begin position="38"/>
        <end position="65"/>
    </location>
</feature>
<feature type="transmembrane region" description="Helical" evidence="1">
    <location>
        <begin position="72"/>
        <end position="94"/>
    </location>
</feature>
<evidence type="ECO:0000313" key="2">
    <source>
        <dbReference type="EMBL" id="PON35338.1"/>
    </source>
</evidence>
<reference evidence="3" key="1">
    <citation type="submission" date="2016-06" db="EMBL/GenBank/DDBJ databases">
        <title>Parallel loss of symbiosis genes in relatives of nitrogen-fixing non-legume Parasponia.</title>
        <authorList>
            <person name="Van Velzen R."/>
            <person name="Holmer R."/>
            <person name="Bu F."/>
            <person name="Rutten L."/>
            <person name="Van Zeijl A."/>
            <person name="Liu W."/>
            <person name="Santuari L."/>
            <person name="Cao Q."/>
            <person name="Sharma T."/>
            <person name="Shen D."/>
            <person name="Roswanjaya Y."/>
            <person name="Wardhani T."/>
            <person name="Kalhor M.S."/>
            <person name="Jansen J."/>
            <person name="Van den Hoogen J."/>
            <person name="Gungor B."/>
            <person name="Hartog M."/>
            <person name="Hontelez J."/>
            <person name="Verver J."/>
            <person name="Yang W.-C."/>
            <person name="Schijlen E."/>
            <person name="Repin R."/>
            <person name="Schilthuizen M."/>
            <person name="Schranz E."/>
            <person name="Heidstra R."/>
            <person name="Miyata K."/>
            <person name="Fedorova E."/>
            <person name="Kohlen W."/>
            <person name="Bisseling T."/>
            <person name="Smit S."/>
            <person name="Geurts R."/>
        </authorList>
    </citation>
    <scope>NUCLEOTIDE SEQUENCE [LARGE SCALE GENOMIC DNA]</scope>
    <source>
        <strain evidence="3">cv. WU1-14</strain>
    </source>
</reference>
<gene>
    <name evidence="2" type="ORF">PanWU01x14_337250</name>
</gene>
<sequence length="99" mass="11953">MVGKWERRCGDWEPPFVGKRLLLRYSWQTDTRQISAALIIYIHISHYSALPFSSFFLSSLIIIVIERTERSVCFTLFFFFFFFRFLICVLLLWWPTKTT</sequence>
<keyword evidence="1" id="KW-0472">Membrane</keyword>
<protein>
    <submittedName>
        <fullName evidence="2">Uncharacterized protein</fullName>
    </submittedName>
</protein>
<keyword evidence="1" id="KW-1133">Transmembrane helix</keyword>
<keyword evidence="3" id="KW-1185">Reference proteome</keyword>
<dbReference type="AlphaFoldDB" id="A0A2P5AFM3"/>
<proteinExistence type="predicted"/>
<keyword evidence="1" id="KW-0812">Transmembrane</keyword>
<name>A0A2P5AFM3_PARAD</name>
<evidence type="ECO:0000313" key="3">
    <source>
        <dbReference type="Proteomes" id="UP000237105"/>
    </source>
</evidence>